<protein>
    <submittedName>
        <fullName evidence="2">Sulfurtransferase complex subunit TusC</fullName>
    </submittedName>
</protein>
<dbReference type="InterPro" id="IPR017462">
    <property type="entry name" value="Sulphur_relay_TusC/DsrF"/>
</dbReference>
<dbReference type="RefSeq" id="WP_262567892.1">
    <property type="nucleotide sequence ID" value="NZ_JAPFCC010000001.1"/>
</dbReference>
<accession>A0ABT3MUG1</accession>
<dbReference type="InterPro" id="IPR003787">
    <property type="entry name" value="Sulphur_relay_DsrE/F-like"/>
</dbReference>
<keyword evidence="3" id="KW-1185">Reference proteome</keyword>
<dbReference type="NCBIfam" id="NF001238">
    <property type="entry name" value="PRK00211.1"/>
    <property type="match status" value="1"/>
</dbReference>
<gene>
    <name evidence="2" type="primary">tusC</name>
    <name evidence="2" type="ORF">NX722_10275</name>
</gene>
<dbReference type="Pfam" id="PF02635">
    <property type="entry name" value="DsrE"/>
    <property type="match status" value="1"/>
</dbReference>
<evidence type="ECO:0000256" key="1">
    <source>
        <dbReference type="ARBA" id="ARBA00005996"/>
    </source>
</evidence>
<dbReference type="EMBL" id="JAPFCC010000001">
    <property type="protein sequence ID" value="MCW7553017.1"/>
    <property type="molecule type" value="Genomic_DNA"/>
</dbReference>
<comment type="similarity">
    <text evidence="1">Belongs to the DsrF/TusC family.</text>
</comment>
<evidence type="ECO:0000313" key="2">
    <source>
        <dbReference type="EMBL" id="MCW7553017.1"/>
    </source>
</evidence>
<dbReference type="PANTHER" id="PTHR38780:SF1">
    <property type="entry name" value="PROTEIN TUSC"/>
    <property type="match status" value="1"/>
</dbReference>
<dbReference type="SUPFAM" id="SSF75169">
    <property type="entry name" value="DsrEFH-like"/>
    <property type="match status" value="1"/>
</dbReference>
<reference evidence="2 3" key="1">
    <citation type="submission" date="2022-10" db="EMBL/GenBank/DDBJ databases">
        <title>High-quality genome sequences of two octocoral-associated bacteria, Endozoicomonas euniceicola EF212 and Endozoicomonas gorgoniicola PS125.</title>
        <authorList>
            <person name="Chiou Y.-J."/>
            <person name="Chen Y.-H."/>
        </authorList>
    </citation>
    <scope>NUCLEOTIDE SEQUENCE [LARGE SCALE GENOMIC DNA]</scope>
    <source>
        <strain evidence="2 3">PS125</strain>
    </source>
</reference>
<evidence type="ECO:0000313" key="3">
    <source>
        <dbReference type="Proteomes" id="UP001209854"/>
    </source>
</evidence>
<comment type="caution">
    <text evidence="2">The sequence shown here is derived from an EMBL/GenBank/DDBJ whole genome shotgun (WGS) entry which is preliminary data.</text>
</comment>
<dbReference type="InterPro" id="IPR027396">
    <property type="entry name" value="DsrEFH-like"/>
</dbReference>
<dbReference type="Proteomes" id="UP001209854">
    <property type="component" value="Unassembled WGS sequence"/>
</dbReference>
<dbReference type="NCBIfam" id="TIGR03010">
    <property type="entry name" value="sulf_tusC_dsrF"/>
    <property type="match status" value="1"/>
</dbReference>
<dbReference type="PANTHER" id="PTHR38780">
    <property type="entry name" value="PROTEIN TUSC"/>
    <property type="match status" value="1"/>
</dbReference>
<dbReference type="Gene3D" id="3.40.1260.10">
    <property type="entry name" value="DsrEFH-like"/>
    <property type="match status" value="1"/>
</dbReference>
<name>A0ABT3MUG1_9GAMM</name>
<sequence>MNPSVCIISTRAPYHGQNAREALDAALVSASYDLDTSLLLMGDAVYQLLDNQSPEQLSRKSLTSMLKALPMYGIETIFVDSESLQERSLTEDQLVDGFTLLEEGALAPFIAQHDKVLNF</sequence>
<proteinExistence type="inferred from homology"/>
<organism evidence="2 3">
    <name type="scientific">Endozoicomonas gorgoniicola</name>
    <dbReference type="NCBI Taxonomy" id="1234144"/>
    <lineage>
        <taxon>Bacteria</taxon>
        <taxon>Pseudomonadati</taxon>
        <taxon>Pseudomonadota</taxon>
        <taxon>Gammaproteobacteria</taxon>
        <taxon>Oceanospirillales</taxon>
        <taxon>Endozoicomonadaceae</taxon>
        <taxon>Endozoicomonas</taxon>
    </lineage>
</organism>